<dbReference type="InterPro" id="IPR036928">
    <property type="entry name" value="AS_sf"/>
</dbReference>
<dbReference type="PANTHER" id="PTHR11895">
    <property type="entry name" value="TRANSAMIDASE"/>
    <property type="match status" value="1"/>
</dbReference>
<dbReference type="InterPro" id="IPR020556">
    <property type="entry name" value="Amidase_CS"/>
</dbReference>
<evidence type="ECO:0000313" key="4">
    <source>
        <dbReference type="Proteomes" id="UP001597318"/>
    </source>
</evidence>
<evidence type="ECO:0000313" key="3">
    <source>
        <dbReference type="EMBL" id="MFD2216037.1"/>
    </source>
</evidence>
<comment type="caution">
    <text evidence="3">The sequence shown here is derived from an EMBL/GenBank/DDBJ whole genome shotgun (WGS) entry which is preliminary data.</text>
</comment>
<reference evidence="4" key="1">
    <citation type="journal article" date="2019" name="Int. J. Syst. Evol. Microbiol.">
        <title>The Global Catalogue of Microorganisms (GCM) 10K type strain sequencing project: providing services to taxonomists for standard genome sequencing and annotation.</title>
        <authorList>
            <consortium name="The Broad Institute Genomics Platform"/>
            <consortium name="The Broad Institute Genome Sequencing Center for Infectious Disease"/>
            <person name="Wu L."/>
            <person name="Ma J."/>
        </authorList>
    </citation>
    <scope>NUCLEOTIDE SEQUENCE [LARGE SCALE GENOMIC DNA]</scope>
    <source>
        <strain evidence="4">CGMCC 1.15474</strain>
    </source>
</reference>
<dbReference type="PROSITE" id="PS00571">
    <property type="entry name" value="AMIDASES"/>
    <property type="match status" value="1"/>
</dbReference>
<dbReference type="SUPFAM" id="SSF75304">
    <property type="entry name" value="Amidase signature (AS) enzymes"/>
    <property type="match status" value="1"/>
</dbReference>
<dbReference type="EMBL" id="JBHUIK010000005">
    <property type="protein sequence ID" value="MFD2216037.1"/>
    <property type="molecule type" value="Genomic_DNA"/>
</dbReference>
<dbReference type="Pfam" id="PF01425">
    <property type="entry name" value="Amidase"/>
    <property type="match status" value="1"/>
</dbReference>
<keyword evidence="4" id="KW-1185">Reference proteome</keyword>
<dbReference type="InterPro" id="IPR023631">
    <property type="entry name" value="Amidase_dom"/>
</dbReference>
<protein>
    <submittedName>
        <fullName evidence="3">Amidase</fullName>
    </submittedName>
</protein>
<dbReference type="PANTHER" id="PTHR11895:SF7">
    <property type="entry name" value="GLUTAMYL-TRNA(GLN) AMIDOTRANSFERASE SUBUNIT A, MITOCHONDRIAL"/>
    <property type="match status" value="1"/>
</dbReference>
<sequence>MHQLNWLDATEQAYLIKTKQISAAELVSHTIDLIEELNPKLNAVTHKLYEDRLPSTESGPFAGVPFLMKDLDFFANTPYTAGSTYLKNFIAPADSEYSSRIRQQTGLITIGKTNTCEFGLVPTTEPLQYGPTRNPWNPTYTVGGSSGGAAAAVAAGIVPMAHASDGGGSIRIPASCCGVFGLKVSRGRIPKNPDPVGLGVNHVITRTVRDSAGLLDATYGNNPGDPFSVSQPSDSFVTESTKEPRKLKIAVLQTGFNGKKIHPDCEDAVLDAANLCQSLGHDVEEGFPTIHVDQYNRAFQVLWQSSFSQGIHSLTNLTGRAPKQEELEPYTWEVLHCGNSYRATEYLAALSYMQQVTKEVAQFFTNYDLLLTPTLSEPPLRIGELCYKGNIDEYVNRLNEWVPYTPLANTTGCPAMSVPLFWNKDNLPIGVQFMAPLGDEATLFQLAGQLERERPWKDIKPTII</sequence>
<dbReference type="Proteomes" id="UP001597318">
    <property type="component" value="Unassembled WGS sequence"/>
</dbReference>
<comment type="similarity">
    <text evidence="1">Belongs to the amidase family.</text>
</comment>
<dbReference type="Gene3D" id="3.90.1300.10">
    <property type="entry name" value="Amidase signature (AS) domain"/>
    <property type="match status" value="1"/>
</dbReference>
<organism evidence="3 4">
    <name type="scientific">Metabacillus endolithicus</name>
    <dbReference type="NCBI Taxonomy" id="1535204"/>
    <lineage>
        <taxon>Bacteria</taxon>
        <taxon>Bacillati</taxon>
        <taxon>Bacillota</taxon>
        <taxon>Bacilli</taxon>
        <taxon>Bacillales</taxon>
        <taxon>Bacillaceae</taxon>
        <taxon>Metabacillus</taxon>
    </lineage>
</organism>
<evidence type="ECO:0000259" key="2">
    <source>
        <dbReference type="Pfam" id="PF01425"/>
    </source>
</evidence>
<gene>
    <name evidence="3" type="ORF">ACFSKK_20320</name>
</gene>
<proteinExistence type="inferred from homology"/>
<feature type="domain" description="Amidase" evidence="2">
    <location>
        <begin position="23"/>
        <end position="443"/>
    </location>
</feature>
<dbReference type="RefSeq" id="WP_247345876.1">
    <property type="nucleotide sequence ID" value="NZ_CP095550.1"/>
</dbReference>
<name>A0ABW5C0S8_9BACI</name>
<accession>A0ABW5C0S8</accession>
<dbReference type="InterPro" id="IPR000120">
    <property type="entry name" value="Amidase"/>
</dbReference>
<evidence type="ECO:0000256" key="1">
    <source>
        <dbReference type="ARBA" id="ARBA00009199"/>
    </source>
</evidence>